<keyword evidence="9" id="KW-1185">Reference proteome</keyword>
<dbReference type="SUPFAM" id="SSF56645">
    <property type="entry name" value="Acyl-CoA dehydrogenase NM domain-like"/>
    <property type="match status" value="1"/>
</dbReference>
<dbReference type="InterPro" id="IPR009100">
    <property type="entry name" value="AcylCoA_DH/oxidase_NM_dom_sf"/>
</dbReference>
<comment type="caution">
    <text evidence="8">The sequence shown here is derived from an EMBL/GenBank/DDBJ whole genome shotgun (WGS) entry which is preliminary data.</text>
</comment>
<keyword evidence="5" id="KW-0560">Oxidoreductase</keyword>
<evidence type="ECO:0000256" key="1">
    <source>
        <dbReference type="ARBA" id="ARBA00001974"/>
    </source>
</evidence>
<dbReference type="InterPro" id="IPR046373">
    <property type="entry name" value="Acyl-CoA_Oxase/DH_mid-dom_sf"/>
</dbReference>
<dbReference type="STRING" id="1280947.HY30_08005"/>
<organism evidence="8 9">
    <name type="scientific">Hyphomonas chukchiensis</name>
    <dbReference type="NCBI Taxonomy" id="1280947"/>
    <lineage>
        <taxon>Bacteria</taxon>
        <taxon>Pseudomonadati</taxon>
        <taxon>Pseudomonadota</taxon>
        <taxon>Alphaproteobacteria</taxon>
        <taxon>Hyphomonadales</taxon>
        <taxon>Hyphomonadaceae</taxon>
        <taxon>Hyphomonas</taxon>
    </lineage>
</organism>
<dbReference type="Gene3D" id="1.20.140.10">
    <property type="entry name" value="Butyryl-CoA Dehydrogenase, subunit A, domain 3"/>
    <property type="match status" value="1"/>
</dbReference>
<name>A0A062UI11_9PROT</name>
<proteinExistence type="inferred from homology"/>
<evidence type="ECO:0000256" key="3">
    <source>
        <dbReference type="ARBA" id="ARBA00022630"/>
    </source>
</evidence>
<dbReference type="Proteomes" id="UP000027190">
    <property type="component" value="Unassembled WGS sequence"/>
</dbReference>
<feature type="domain" description="Acyl-CoA dehydrogenase/oxidase C-terminal" evidence="6">
    <location>
        <begin position="213"/>
        <end position="345"/>
    </location>
</feature>
<keyword evidence="3" id="KW-0285">Flavoprotein</keyword>
<comment type="cofactor">
    <cofactor evidence="1">
        <name>FAD</name>
        <dbReference type="ChEBI" id="CHEBI:57692"/>
    </cofactor>
</comment>
<dbReference type="OrthoDB" id="7328575at2"/>
<feature type="domain" description="Acyl-CoA dehydrogenase/oxidase N-terminal" evidence="7">
    <location>
        <begin position="6"/>
        <end position="118"/>
    </location>
</feature>
<evidence type="ECO:0000259" key="7">
    <source>
        <dbReference type="Pfam" id="PF02771"/>
    </source>
</evidence>
<dbReference type="CDD" id="cd00567">
    <property type="entry name" value="ACAD"/>
    <property type="match status" value="1"/>
</dbReference>
<dbReference type="GO" id="GO:0003995">
    <property type="term" value="F:acyl-CoA dehydrogenase activity"/>
    <property type="evidence" value="ECO:0007669"/>
    <property type="project" value="TreeGrafter"/>
</dbReference>
<evidence type="ECO:0000256" key="2">
    <source>
        <dbReference type="ARBA" id="ARBA00009347"/>
    </source>
</evidence>
<accession>A0A062UI11</accession>
<evidence type="ECO:0000259" key="6">
    <source>
        <dbReference type="Pfam" id="PF00441"/>
    </source>
</evidence>
<dbReference type="Pfam" id="PF02771">
    <property type="entry name" value="Acyl-CoA_dh_N"/>
    <property type="match status" value="1"/>
</dbReference>
<dbReference type="PANTHER" id="PTHR43884:SF20">
    <property type="entry name" value="ACYL-COA DEHYDROGENASE FADE28"/>
    <property type="match status" value="1"/>
</dbReference>
<dbReference type="InterPro" id="IPR009075">
    <property type="entry name" value="AcylCo_DH/oxidase_C"/>
</dbReference>
<dbReference type="PATRIC" id="fig|1280947.3.peg.3013"/>
<dbReference type="GO" id="GO:0050660">
    <property type="term" value="F:flavin adenine dinucleotide binding"/>
    <property type="evidence" value="ECO:0007669"/>
    <property type="project" value="InterPro"/>
</dbReference>
<dbReference type="Gene3D" id="2.40.110.10">
    <property type="entry name" value="Butyryl-CoA Dehydrogenase, subunit A, domain 2"/>
    <property type="match status" value="1"/>
</dbReference>
<dbReference type="eggNOG" id="COG1960">
    <property type="taxonomic scope" value="Bacteria"/>
</dbReference>
<evidence type="ECO:0000256" key="5">
    <source>
        <dbReference type="ARBA" id="ARBA00023002"/>
    </source>
</evidence>
<dbReference type="Pfam" id="PF00441">
    <property type="entry name" value="Acyl-CoA_dh_1"/>
    <property type="match status" value="1"/>
</dbReference>
<dbReference type="InterPro" id="IPR037069">
    <property type="entry name" value="AcylCoA_DH/ox_N_sf"/>
</dbReference>
<dbReference type="EMBL" id="AWFG01000052">
    <property type="protein sequence ID" value="KCZ56189.1"/>
    <property type="molecule type" value="Genomic_DNA"/>
</dbReference>
<protein>
    <submittedName>
        <fullName evidence="8">Acyl-CoA dehydrogenase</fullName>
    </submittedName>
</protein>
<comment type="similarity">
    <text evidence="2">Belongs to the acyl-CoA dehydrogenase family.</text>
</comment>
<dbReference type="InterPro" id="IPR013786">
    <property type="entry name" value="AcylCoA_DH/ox_N"/>
</dbReference>
<sequence>MAVLDEQQEMLRDMARSWAVNESPLTEFRKVRASGSEEAFDRAAYAKMVEMGWAGVIIPEEYGGSDFGWLSAGLVIEQLGKTLTASPLVLNTAAASAIILGGSDEQKALWLPKLASGEAIATLAVDEGPSHDPARIETSVSGGKLTGRKAFVHEAHGADLFVVAAKDGLYLVEKSDGVLLITRKLSDQRSHAEVNFVGAAANKLKGGGESLLGDVLDRARVLTAAEMLGMAQAVFDTTLDYLKQRVQFNQVLATFQALQHRMADLFADLTQMRSAVEAGLQAVDGGFGAARAATIAKAEANRVLHGISNQGIQLHGGIGMTDEYDVGFYLKRARVLEASFGSTTWLKDRYAALSGY</sequence>
<dbReference type="InterPro" id="IPR036250">
    <property type="entry name" value="AcylCo_DH-like_C"/>
</dbReference>
<gene>
    <name evidence="8" type="ORF">HY30_08005</name>
</gene>
<evidence type="ECO:0000313" key="9">
    <source>
        <dbReference type="Proteomes" id="UP000027190"/>
    </source>
</evidence>
<keyword evidence="4" id="KW-0274">FAD</keyword>
<dbReference type="RefSeq" id="WP_034742462.1">
    <property type="nucleotide sequence ID" value="NZ_AWFG01000052.1"/>
</dbReference>
<evidence type="ECO:0000313" key="8">
    <source>
        <dbReference type="EMBL" id="KCZ56189.1"/>
    </source>
</evidence>
<dbReference type="Gene3D" id="1.10.540.10">
    <property type="entry name" value="Acyl-CoA dehydrogenase/oxidase, N-terminal domain"/>
    <property type="match status" value="1"/>
</dbReference>
<dbReference type="SUPFAM" id="SSF47203">
    <property type="entry name" value="Acyl-CoA dehydrogenase C-terminal domain-like"/>
    <property type="match status" value="1"/>
</dbReference>
<reference evidence="8 9" key="1">
    <citation type="journal article" date="2014" name="Antonie Van Leeuwenhoek">
        <title>Hyphomonas beringensis sp. nov. and Hyphomonas chukchiensis sp. nov., isolated from surface seawater of the Bering Sea and Chukchi Sea.</title>
        <authorList>
            <person name="Li C."/>
            <person name="Lai Q."/>
            <person name="Li G."/>
            <person name="Dong C."/>
            <person name="Wang J."/>
            <person name="Liao Y."/>
            <person name="Shao Z."/>
        </authorList>
    </citation>
    <scope>NUCLEOTIDE SEQUENCE [LARGE SCALE GENOMIC DNA]</scope>
    <source>
        <strain evidence="8 9">BH-BN04-4</strain>
    </source>
</reference>
<dbReference type="AlphaFoldDB" id="A0A062UI11"/>
<dbReference type="PANTHER" id="PTHR43884">
    <property type="entry name" value="ACYL-COA DEHYDROGENASE"/>
    <property type="match status" value="1"/>
</dbReference>
<evidence type="ECO:0000256" key="4">
    <source>
        <dbReference type="ARBA" id="ARBA00022827"/>
    </source>
</evidence>